<evidence type="ECO:0000313" key="2">
    <source>
        <dbReference type="EMBL" id="SRX92177.1"/>
    </source>
</evidence>
<dbReference type="AlphaFoldDB" id="A0A1E3TDH3"/>
<reference evidence="2 3" key="1">
    <citation type="submission" date="2018-05" db="EMBL/GenBank/DDBJ databases">
        <authorList>
            <consortium name="IHU Genomes"/>
        </authorList>
    </citation>
    <scope>NUCLEOTIDE SEQUENCE [LARGE SCALE GENOMIC DNA]</scope>
    <source>
        <strain evidence="2 3">P7336</strain>
    </source>
</reference>
<dbReference type="Gene3D" id="1.10.287.1060">
    <property type="entry name" value="ESAT-6-like"/>
    <property type="match status" value="1"/>
</dbReference>
<evidence type="ECO:0000256" key="1">
    <source>
        <dbReference type="RuleBase" id="RU362001"/>
    </source>
</evidence>
<dbReference type="InterPro" id="IPR010310">
    <property type="entry name" value="T7SS_ESAT-6-like"/>
</dbReference>
<evidence type="ECO:0000313" key="3">
    <source>
        <dbReference type="Proteomes" id="UP000252015"/>
    </source>
</evidence>
<comment type="similarity">
    <text evidence="1">Belongs to the WXG100 family.</text>
</comment>
<dbReference type="RefSeq" id="WP_069396883.1">
    <property type="nucleotide sequence ID" value="NZ_JACKUN010000033.1"/>
</dbReference>
<dbReference type="Pfam" id="PF06013">
    <property type="entry name" value="WXG100"/>
    <property type="match status" value="1"/>
</dbReference>
<sequence length="99" mass="10595">MPEPLKVDPIDLHMSADHMGVHHADLRAAHTGADSNIEAAQAGWVGTSAAALKAKLAEWQATTEELCGSIADHERAFRTAGNQYQAVDGRSAENIEDVF</sequence>
<keyword evidence="3" id="KW-1185">Reference proteome</keyword>
<organism evidence="2 3">
    <name type="scientific">Mycobacterium shimoidei</name>
    <dbReference type="NCBI Taxonomy" id="29313"/>
    <lineage>
        <taxon>Bacteria</taxon>
        <taxon>Bacillati</taxon>
        <taxon>Actinomycetota</taxon>
        <taxon>Actinomycetes</taxon>
        <taxon>Mycobacteriales</taxon>
        <taxon>Mycobacteriaceae</taxon>
        <taxon>Mycobacterium</taxon>
    </lineage>
</organism>
<gene>
    <name evidence="2" type="ORF">MSP7336_00402</name>
</gene>
<proteinExistence type="inferred from homology"/>
<dbReference type="NCBIfam" id="TIGR03930">
    <property type="entry name" value="WXG100_ESAT6"/>
    <property type="match status" value="1"/>
</dbReference>
<dbReference type="SUPFAM" id="SSF140453">
    <property type="entry name" value="EsxAB dimer-like"/>
    <property type="match status" value="1"/>
</dbReference>
<dbReference type="EMBL" id="UEGW01000001">
    <property type="protein sequence ID" value="SRX92177.1"/>
    <property type="molecule type" value="Genomic_DNA"/>
</dbReference>
<name>A0A1E3TDH3_MYCSH</name>
<dbReference type="OrthoDB" id="4739861at2"/>
<protein>
    <recommendedName>
        <fullName evidence="1">ESAT-6-like protein</fullName>
    </recommendedName>
</protein>
<dbReference type="InterPro" id="IPR036689">
    <property type="entry name" value="ESAT-6-like_sf"/>
</dbReference>
<accession>A0A1E3TDH3</accession>
<dbReference type="Proteomes" id="UP000252015">
    <property type="component" value="Unassembled WGS sequence"/>
</dbReference>